<feature type="domain" description="Phosphatase PP2A regulatory subunit A/Splicing factor 3B subunit 1-like HEAT repeat" evidence="5">
    <location>
        <begin position="290"/>
        <end position="355"/>
    </location>
</feature>
<dbReference type="GO" id="GO:0019888">
    <property type="term" value="F:protein phosphatase regulator activity"/>
    <property type="evidence" value="ECO:0007669"/>
    <property type="project" value="TreeGrafter"/>
</dbReference>
<accession>A0A0G4H473</accession>
<dbReference type="GO" id="GO:0000159">
    <property type="term" value="C:protein phosphatase type 2A complex"/>
    <property type="evidence" value="ECO:0007669"/>
    <property type="project" value="TreeGrafter"/>
</dbReference>
<dbReference type="InterPro" id="IPR016024">
    <property type="entry name" value="ARM-type_fold"/>
</dbReference>
<dbReference type="InterPro" id="IPR054573">
    <property type="entry name" value="PP2A/SF3B1-like_HEAT"/>
</dbReference>
<organism evidence="6">
    <name type="scientific">Chromera velia CCMP2878</name>
    <dbReference type="NCBI Taxonomy" id="1169474"/>
    <lineage>
        <taxon>Eukaryota</taxon>
        <taxon>Sar</taxon>
        <taxon>Alveolata</taxon>
        <taxon>Colpodellida</taxon>
        <taxon>Chromeraceae</taxon>
        <taxon>Chromera</taxon>
    </lineage>
</organism>
<evidence type="ECO:0000313" key="6">
    <source>
        <dbReference type="EMBL" id="CEM38553.1"/>
    </source>
</evidence>
<comment type="similarity">
    <text evidence="2">Belongs to the phosphatase 2A regulatory subunit A family.</text>
</comment>
<dbReference type="Pfam" id="PF22646">
    <property type="entry name" value="PPP2R1A-like_HEAT"/>
    <property type="match status" value="1"/>
</dbReference>
<dbReference type="SUPFAM" id="SSF48371">
    <property type="entry name" value="ARM repeat"/>
    <property type="match status" value="1"/>
</dbReference>
<dbReference type="EMBL" id="CDMZ01001864">
    <property type="protein sequence ID" value="CEM38553.1"/>
    <property type="molecule type" value="Genomic_DNA"/>
</dbReference>
<protein>
    <recommendedName>
        <fullName evidence="5">Phosphatase PP2A regulatory subunit A/Splicing factor 3B subunit 1-like HEAT repeat domain-containing protein</fullName>
    </recommendedName>
</protein>
<dbReference type="GO" id="GO:0005829">
    <property type="term" value="C:cytosol"/>
    <property type="evidence" value="ECO:0007669"/>
    <property type="project" value="TreeGrafter"/>
</dbReference>
<name>A0A0G4H473_9ALVE</name>
<sequence length="666" mass="72033">MQPNHYENQNGPVNVLIEELRHEDTQARLNAIRQLGTICVALGPERTCEELVPFLSELIDDDDEILIAVSEQLGNLVEAVGGPEHAHVLLAPLEELANVEEAMVRSQASRSFCTLIESMPPSHIAQHVYQLVNRLAMNDWFTSRSSASGLIASAIRRAAGDEVVQGDFVRVFKRLCSDDTPMVRKSAGENLSAVAEAVSPTLLEEVVEEFNKLLGDTQDTVRQTMVGNIESLGKLLPKDRVQDVVVSAAETLARDASWRVRYLVSDSLESISRAMEASMPNHGEIMLELVCTVMEDAEAEVRTGAATNLAKAASVLPKTEEVVSRLQPLVDALSQDPIVHVRAAVAEKILELAAVWGAETAVSSLMSVILRLMRDDSPDVRLKLLERLAEFGELFNLEHISQALLPCVRELAKDPMWRVRLSILRQSPALATLLGRESFDGVLKKQVADWLKDPVFAVREDAALNFAEVTKNVGAKWGLSLFETTVKTGAATSSNYLHRVAALFTAAHVGTLTEAAGSSPSDLAALRKEALDLAAHMAGDRVANVRLNVVKCVEKVFLVASPSRRGAGESGGAGEGGRENGAGGAANGLKTASAPGSDRFGSFQQPPQEQWRVRKGREKEAGEVAMPILESLCKDPDRDVSNFATASLERFKSALALTSNPPLPSD</sequence>
<dbReference type="Gene3D" id="1.25.10.10">
    <property type="entry name" value="Leucine-rich Repeat Variant"/>
    <property type="match status" value="1"/>
</dbReference>
<dbReference type="GO" id="GO:0005634">
    <property type="term" value="C:nucleus"/>
    <property type="evidence" value="ECO:0007669"/>
    <property type="project" value="TreeGrafter"/>
</dbReference>
<proteinExistence type="inferred from homology"/>
<dbReference type="PhylomeDB" id="A0A0G4H473"/>
<gene>
    <name evidence="6" type="ORF">Cvel_5674</name>
</gene>
<dbReference type="PROSITE" id="PS50077">
    <property type="entry name" value="HEAT_REPEAT"/>
    <property type="match status" value="5"/>
</dbReference>
<dbReference type="VEuPathDB" id="CryptoDB:Cvel_5674"/>
<keyword evidence="1" id="KW-0677">Repeat</keyword>
<feature type="repeat" description="HEAT" evidence="3">
    <location>
        <begin position="326"/>
        <end position="364"/>
    </location>
</feature>
<feature type="region of interest" description="Disordered" evidence="4">
    <location>
        <begin position="564"/>
        <end position="622"/>
    </location>
</feature>
<dbReference type="PANTHER" id="PTHR10648">
    <property type="entry name" value="SERINE/THREONINE-PROTEIN PHOSPHATASE PP2A 65 KDA REGULATORY SUBUNIT"/>
    <property type="match status" value="1"/>
</dbReference>
<dbReference type="PANTHER" id="PTHR10648:SF4">
    <property type="entry name" value="PROTEIN PHOSPHATASE 2 (FORMERLY 2A), REGULATORY SUBUNIT A, BETA ISOFORM-RELATED"/>
    <property type="match status" value="1"/>
</dbReference>
<evidence type="ECO:0000259" key="5">
    <source>
        <dbReference type="Pfam" id="PF22646"/>
    </source>
</evidence>
<evidence type="ECO:0000256" key="4">
    <source>
        <dbReference type="SAM" id="MobiDB-lite"/>
    </source>
</evidence>
<feature type="repeat" description="HEAT" evidence="3">
    <location>
        <begin position="404"/>
        <end position="440"/>
    </location>
</feature>
<dbReference type="InterPro" id="IPR021133">
    <property type="entry name" value="HEAT_type_2"/>
</dbReference>
<evidence type="ECO:0000256" key="1">
    <source>
        <dbReference type="ARBA" id="ARBA00022737"/>
    </source>
</evidence>
<evidence type="ECO:0000256" key="3">
    <source>
        <dbReference type="PROSITE-ProRule" id="PRU00103"/>
    </source>
</evidence>
<feature type="repeat" description="HEAT" evidence="3">
    <location>
        <begin position="168"/>
        <end position="205"/>
    </location>
</feature>
<reference evidence="6" key="1">
    <citation type="submission" date="2014-11" db="EMBL/GenBank/DDBJ databases">
        <authorList>
            <person name="Otto D Thomas"/>
            <person name="Naeem Raeece"/>
        </authorList>
    </citation>
    <scope>NUCLEOTIDE SEQUENCE</scope>
</reference>
<dbReference type="InterPro" id="IPR011989">
    <property type="entry name" value="ARM-like"/>
</dbReference>
<feature type="repeat" description="HEAT" evidence="3">
    <location>
        <begin position="51"/>
        <end position="84"/>
    </location>
</feature>
<dbReference type="AlphaFoldDB" id="A0A0G4H473"/>
<feature type="compositionally biased region" description="Gly residues" evidence="4">
    <location>
        <begin position="568"/>
        <end position="586"/>
    </location>
</feature>
<dbReference type="InterPro" id="IPR051023">
    <property type="entry name" value="PP2A_Regulatory_Subunit_A"/>
</dbReference>
<feature type="repeat" description="HEAT" evidence="3">
    <location>
        <begin position="365"/>
        <end position="402"/>
    </location>
</feature>
<evidence type="ECO:0000256" key="2">
    <source>
        <dbReference type="ARBA" id="ARBA00038332"/>
    </source>
</evidence>